<evidence type="ECO:0000256" key="1">
    <source>
        <dbReference type="SAM" id="Coils"/>
    </source>
</evidence>
<feature type="coiled-coil region" evidence="1">
    <location>
        <begin position="133"/>
        <end position="160"/>
    </location>
</feature>
<dbReference type="AlphaFoldDB" id="A0A6C0F9P0"/>
<accession>A0A6C0F9P0</accession>
<name>A0A6C0F9P0_9ZZZZ</name>
<dbReference type="EMBL" id="MN738832">
    <property type="protein sequence ID" value="QHT38567.1"/>
    <property type="molecule type" value="Genomic_DNA"/>
</dbReference>
<reference evidence="2" key="1">
    <citation type="journal article" date="2020" name="Nature">
        <title>Giant virus diversity and host interactions through global metagenomics.</title>
        <authorList>
            <person name="Schulz F."/>
            <person name="Roux S."/>
            <person name="Paez-Espino D."/>
            <person name="Jungbluth S."/>
            <person name="Walsh D.A."/>
            <person name="Denef V.J."/>
            <person name="McMahon K.D."/>
            <person name="Konstantinidis K.T."/>
            <person name="Eloe-Fadrosh E.A."/>
            <person name="Kyrpides N.C."/>
            <person name="Woyke T."/>
        </authorList>
    </citation>
    <scope>NUCLEOTIDE SEQUENCE</scope>
    <source>
        <strain evidence="2">GVMAG-S-ERX556106-38</strain>
    </source>
</reference>
<sequence>MTTPIQSIHAENTKIDIFQKLRNNNTLQEFVTQENIDMLWNIIVQNKAFQNSIQAQSTEGNSKLRNYYITRVKEFVEQSDVNTNSLVEINKFFIADFIRGFKPNDTLSPSNTSTRKLDLSDSSPVAKEVITIEEIKNVRLNEFENKYEQMQNDFNMYRNTDAPTDVDFLDKSEVEPIKGDDTMKNIVIDTQQARNTEETEFITSSSQMSDEKTREWLNLKEAESTPNLVASDNSMVQRSSSMVPESPNMNVEQRLTALEQKMDTITSSISTILAKMTKIENINSGDILLDAENLIGKSTGTFNSPITGVAIEVDEMESDEMVELNLRPS</sequence>
<proteinExistence type="predicted"/>
<protein>
    <submittedName>
        <fullName evidence="2">Uncharacterized protein</fullName>
    </submittedName>
</protein>
<evidence type="ECO:0000313" key="2">
    <source>
        <dbReference type="EMBL" id="QHT38567.1"/>
    </source>
</evidence>
<organism evidence="2">
    <name type="scientific">viral metagenome</name>
    <dbReference type="NCBI Taxonomy" id="1070528"/>
    <lineage>
        <taxon>unclassified sequences</taxon>
        <taxon>metagenomes</taxon>
        <taxon>organismal metagenomes</taxon>
    </lineage>
</organism>
<keyword evidence="1" id="KW-0175">Coiled coil</keyword>